<reference evidence="2" key="1">
    <citation type="journal article" date="2019" name="Int. J. Syst. Evol. Microbiol.">
        <title>The Global Catalogue of Microorganisms (GCM) 10K type strain sequencing project: providing services to taxonomists for standard genome sequencing and annotation.</title>
        <authorList>
            <consortium name="The Broad Institute Genomics Platform"/>
            <consortium name="The Broad Institute Genome Sequencing Center for Infectious Disease"/>
            <person name="Wu L."/>
            <person name="Ma J."/>
        </authorList>
    </citation>
    <scope>NUCLEOTIDE SEQUENCE [LARGE SCALE GENOMIC DNA]</scope>
    <source>
        <strain evidence="2">JCM 4602</strain>
    </source>
</reference>
<dbReference type="Proteomes" id="UP000624183">
    <property type="component" value="Unassembled WGS sequence"/>
</dbReference>
<evidence type="ECO:0000313" key="1">
    <source>
        <dbReference type="EMBL" id="GGZ82812.1"/>
    </source>
</evidence>
<organism evidence="1 2">
    <name type="scientific">Streptomyces rubiginosohelvolus</name>
    <dbReference type="NCBI Taxonomy" id="67362"/>
    <lineage>
        <taxon>Bacteria</taxon>
        <taxon>Bacillati</taxon>
        <taxon>Actinomycetota</taxon>
        <taxon>Actinomycetes</taxon>
        <taxon>Kitasatosporales</taxon>
        <taxon>Streptomycetaceae</taxon>
        <taxon>Streptomyces</taxon>
    </lineage>
</organism>
<protein>
    <submittedName>
        <fullName evidence="1">Uncharacterized protein</fullName>
    </submittedName>
</protein>
<evidence type="ECO:0000313" key="2">
    <source>
        <dbReference type="Proteomes" id="UP000624183"/>
    </source>
</evidence>
<name>A0ABQ3CFS3_9ACTN</name>
<accession>A0ABQ3CFS3</accession>
<keyword evidence="2" id="KW-1185">Reference proteome</keyword>
<comment type="caution">
    <text evidence="1">The sequence shown here is derived from an EMBL/GenBank/DDBJ whole genome shotgun (WGS) entry which is preliminary data.</text>
</comment>
<proteinExistence type="predicted"/>
<dbReference type="EMBL" id="BMUW01000028">
    <property type="protein sequence ID" value="GGZ82812.1"/>
    <property type="molecule type" value="Genomic_DNA"/>
</dbReference>
<gene>
    <name evidence="1" type="ORF">GCM10010328_66540</name>
</gene>
<sequence>MTDTTGTAVRDYLREHLRCRRVDEDARLERIHAAEAAGHRLIDGGQTGRTADDQSTWEITDWRTGERLASGIGDDTYDTEVTRLDPDGKWLHIDALDTDLTEADPAGLPVSLTNALQDWIGSASTSDEDIAGFVGWSVEEVARHREEA</sequence>